<evidence type="ECO:0000256" key="1">
    <source>
        <dbReference type="SAM" id="MobiDB-lite"/>
    </source>
</evidence>
<gene>
    <name evidence="2" type="ORF">PFISCL1PPCAC_24230</name>
</gene>
<dbReference type="Gene3D" id="1.25.10.10">
    <property type="entry name" value="Leucine-rich Repeat Variant"/>
    <property type="match status" value="1"/>
</dbReference>
<dbReference type="InterPro" id="IPR016024">
    <property type="entry name" value="ARM-type_fold"/>
</dbReference>
<dbReference type="EMBL" id="BTSY01000006">
    <property type="protein sequence ID" value="GMT32933.1"/>
    <property type="molecule type" value="Genomic_DNA"/>
</dbReference>
<feature type="region of interest" description="Disordered" evidence="1">
    <location>
        <begin position="990"/>
        <end position="1041"/>
    </location>
</feature>
<keyword evidence="3" id="KW-1185">Reference proteome</keyword>
<dbReference type="AlphaFoldDB" id="A0AAV5WQN8"/>
<evidence type="ECO:0000313" key="3">
    <source>
        <dbReference type="Proteomes" id="UP001432322"/>
    </source>
</evidence>
<dbReference type="InterPro" id="IPR011989">
    <property type="entry name" value="ARM-like"/>
</dbReference>
<proteinExistence type="predicted"/>
<reference evidence="2" key="1">
    <citation type="submission" date="2023-10" db="EMBL/GenBank/DDBJ databases">
        <title>Genome assembly of Pristionchus species.</title>
        <authorList>
            <person name="Yoshida K."/>
            <person name="Sommer R.J."/>
        </authorList>
    </citation>
    <scope>NUCLEOTIDE SEQUENCE</scope>
    <source>
        <strain evidence="2">RS5133</strain>
    </source>
</reference>
<name>A0AAV5WQN8_9BILA</name>
<accession>A0AAV5WQN8</accession>
<dbReference type="SUPFAM" id="SSF48371">
    <property type="entry name" value="ARM repeat"/>
    <property type="match status" value="1"/>
</dbReference>
<feature type="non-terminal residue" evidence="2">
    <location>
        <position position="1"/>
    </location>
</feature>
<feature type="compositionally biased region" description="Basic and acidic residues" evidence="1">
    <location>
        <begin position="328"/>
        <end position="338"/>
    </location>
</feature>
<feature type="compositionally biased region" description="Low complexity" evidence="1">
    <location>
        <begin position="347"/>
        <end position="370"/>
    </location>
</feature>
<evidence type="ECO:0008006" key="4">
    <source>
        <dbReference type="Google" id="ProtNLM"/>
    </source>
</evidence>
<organism evidence="2 3">
    <name type="scientific">Pristionchus fissidentatus</name>
    <dbReference type="NCBI Taxonomy" id="1538716"/>
    <lineage>
        <taxon>Eukaryota</taxon>
        <taxon>Metazoa</taxon>
        <taxon>Ecdysozoa</taxon>
        <taxon>Nematoda</taxon>
        <taxon>Chromadorea</taxon>
        <taxon>Rhabditida</taxon>
        <taxon>Rhabditina</taxon>
        <taxon>Diplogasteromorpha</taxon>
        <taxon>Diplogasteroidea</taxon>
        <taxon>Neodiplogasteridae</taxon>
        <taxon>Pristionchus</taxon>
    </lineage>
</organism>
<dbReference type="Proteomes" id="UP001432322">
    <property type="component" value="Unassembled WGS sequence"/>
</dbReference>
<protein>
    <recommendedName>
        <fullName evidence="4">PUM-HD domain-containing protein</fullName>
    </recommendedName>
</protein>
<feature type="compositionally biased region" description="Polar residues" evidence="1">
    <location>
        <begin position="1009"/>
        <end position="1025"/>
    </location>
</feature>
<evidence type="ECO:0000313" key="2">
    <source>
        <dbReference type="EMBL" id="GMT32933.1"/>
    </source>
</evidence>
<feature type="non-terminal residue" evidence="2">
    <location>
        <position position="1041"/>
    </location>
</feature>
<sequence length="1041" mass="113344">QERHLENILRTAQNPIGSLALCERVEAKSEVLRAVFNLLSPSAVVLTLSPYGYRLIECFLNAKEEDFNARLGEIIGESWSKLELIMQSLRGRHVCQTLLNRGVKTLAHSAIKLTPIDWWFCNVDSMPILVKAIEISDLAEANAFLADDSMIDNLAESADGLYCVLKVMERSMDQDECKTKFELMILRISKSISGVTSLKEVIIYGDVLTSEIVNIICSLHESYEIGITYSLIIFLIRTGSGPMRELIFNCLCSPDSFPLICSLRSCSRYKALTVECEKIFTEIQRNKLHACLDAHPEENVTEEQPMEESVGNQNLKRKSDLPTTSDATAKKPRADVDSSRPSTSIGTVLPPTVSTVPPSPTPTVTTPTKPMVSLSPVVATLPPSPTPTVTPPTELTVSPVVATVTPTPTVLPPTESTVSPVVATVTPTPTVLPPTESTVSPVVATVSPTATALPSTESAVSPVVATVPSRPIHPRVSAPTVSHSVVHSPTGIIVTIAPSTEQVESVTNPSLSPTTVSLPILPTVSPVGCSPADITPPSSTPPSLPTVILSTEGHTGDRSILVEKETTVSATLVTGKSGVAPVKATTNRSKRVFVPDVDPGEDMLALAMSEKGNRTIMRNLEKGTKEMKAKIFSCIQNGVILLSMDERGCKVTEWFLCNGTSSESSMVEAKIIDNIEVLVESGGYGRSLVRLIIDRCGEEIKKKELEEKYEMALNSIPMEDAKSFPPSIQSNPEEEVEVLSENIMKNTMETRALHQLFSQVDYRLNNGTLNYRAANEFMQSAILDAALKDDSLRLNAISVIGREIDKWLSREQGCKFITLLLQHKLWRVLLVNQMSLHLHRLLDEHLKLLFAARAKTEFIDACLKGGSRSPLVTLFSHGYRGQKIAYQFINIDRPKITRFLSDHSDDICLFNGGRDKLVKVMELMEGEEVVSTPAIRRVNGRIVREKKTDPSPTDPYVVPRSIPTGLSATGPSAPSAIQQEQPQITIRSPVVPQPTKEGEAKIVSGLPPISTQSTHGNSTSAQSNEKIAVLSTPCLPPLPPL</sequence>
<feature type="region of interest" description="Disordered" evidence="1">
    <location>
        <begin position="297"/>
        <end position="370"/>
    </location>
</feature>
<comment type="caution">
    <text evidence="2">The sequence shown here is derived from an EMBL/GenBank/DDBJ whole genome shotgun (WGS) entry which is preliminary data.</text>
</comment>